<sequence>MASDIAPQLAQMSLLDEGHPSSAHNTEEDELDDTPNPFYELLLKINTNMPSQPKEVSVADSFRSQSVRTPWDGKRQFKPAQRSLCVEAALKQLPSSRLPMYMDPFLIVAPVQQLVRAWYGIPVIDPLILKYAAKHQLVQRLGDDDNDGDPVFEHMGLARYSVLEDLGQRLGVRLNYCVSTEGRMITLCTNHNLCDIPEGLEEIGRKIAKLLNYPPEESNPQWCVALEQEWEKFRL</sequence>
<protein>
    <submittedName>
        <fullName evidence="2">Uncharacterized protein</fullName>
    </submittedName>
</protein>
<keyword evidence="3" id="KW-1185">Reference proteome</keyword>
<comment type="caution">
    <text evidence="2">The sequence shown here is derived from an EMBL/GenBank/DDBJ whole genome shotgun (WGS) entry which is preliminary data.</text>
</comment>
<evidence type="ECO:0000313" key="3">
    <source>
        <dbReference type="Proteomes" id="UP000292702"/>
    </source>
</evidence>
<proteinExistence type="predicted"/>
<evidence type="ECO:0000256" key="1">
    <source>
        <dbReference type="SAM" id="MobiDB-lite"/>
    </source>
</evidence>
<dbReference type="EMBL" id="RWJN01000267">
    <property type="protein sequence ID" value="TCD63903.1"/>
    <property type="molecule type" value="Genomic_DNA"/>
</dbReference>
<dbReference type="AlphaFoldDB" id="A0A4R0RB72"/>
<gene>
    <name evidence="2" type="ORF">EIP91_004782</name>
</gene>
<name>A0A4R0RB72_9APHY</name>
<feature type="region of interest" description="Disordered" evidence="1">
    <location>
        <begin position="14"/>
        <end position="34"/>
    </location>
</feature>
<organism evidence="2 3">
    <name type="scientific">Steccherinum ochraceum</name>
    <dbReference type="NCBI Taxonomy" id="92696"/>
    <lineage>
        <taxon>Eukaryota</taxon>
        <taxon>Fungi</taxon>
        <taxon>Dikarya</taxon>
        <taxon>Basidiomycota</taxon>
        <taxon>Agaricomycotina</taxon>
        <taxon>Agaricomycetes</taxon>
        <taxon>Polyporales</taxon>
        <taxon>Steccherinaceae</taxon>
        <taxon>Steccherinum</taxon>
    </lineage>
</organism>
<dbReference type="Proteomes" id="UP000292702">
    <property type="component" value="Unassembled WGS sequence"/>
</dbReference>
<accession>A0A4R0RB72</accession>
<reference evidence="2 3" key="1">
    <citation type="submission" date="2018-11" db="EMBL/GenBank/DDBJ databases">
        <title>Genome assembly of Steccherinum ochraceum LE-BIN_3174, the white-rot fungus of the Steccherinaceae family (The Residual Polyporoid clade, Polyporales, Basidiomycota).</title>
        <authorList>
            <person name="Fedorova T.V."/>
            <person name="Glazunova O.A."/>
            <person name="Landesman E.O."/>
            <person name="Moiseenko K.V."/>
            <person name="Psurtseva N.V."/>
            <person name="Savinova O.S."/>
            <person name="Shakhova N.V."/>
            <person name="Tyazhelova T.V."/>
            <person name="Vasina D.V."/>
        </authorList>
    </citation>
    <scope>NUCLEOTIDE SEQUENCE [LARGE SCALE GENOMIC DNA]</scope>
    <source>
        <strain evidence="2 3">LE-BIN_3174</strain>
    </source>
</reference>
<evidence type="ECO:0000313" key="2">
    <source>
        <dbReference type="EMBL" id="TCD63903.1"/>
    </source>
</evidence>